<sequence>MACSGELPPEKRRRISATAPHAFHCLPCPLEINILQSLPSLVSLVRAASTCRRWRDLASDPGFRRRFRTNHPPPVLGLFFSPPNDAIPAIPSFAPVRRDDADLAKVVLSGDFLLTPLYVGPRVAPPCWFVADSRSGRLLLFNWQAMHLALLNPLEKRVEGYFDFSELDLMDGGPQDQFLEPRLICFDEFPSRFWIFFLRHDQRRVQVGMFTDTMREGMLLPWLDAPERPNPNPNEQRDDWLEDGMVAGVFIYWFYKNYRHAIILDTTTEGLRCYAEEVPPAVYGEGAAYCVLGEDVAATEDPHACSPRIVYVHRNMIHRLTGGAPGSLAAPLLRDVVKDLGPDIESLFVDLHMQLPEVGNRFTIFGLRDGFVYFTTSHPVVQNVATWFCSLSLETGQVEKLLCRTYDARFQPYTMPWPRFLLGDPDDDNDSGIGGPSDSSKGNNERRQDGPAFSKKNGRSSTWSNL</sequence>
<protein>
    <recommendedName>
        <fullName evidence="2">F-box domain-containing protein</fullName>
    </recommendedName>
</protein>
<dbReference type="InterPro" id="IPR036047">
    <property type="entry name" value="F-box-like_dom_sf"/>
</dbReference>
<gene>
    <name evidence="3" type="primary">gb05827</name>
    <name evidence="3" type="ORF">PR202_gb05827</name>
</gene>
<evidence type="ECO:0000313" key="4">
    <source>
        <dbReference type="Proteomes" id="UP001054889"/>
    </source>
</evidence>
<dbReference type="InterPro" id="IPR001810">
    <property type="entry name" value="F-box_dom"/>
</dbReference>
<feature type="region of interest" description="Disordered" evidence="1">
    <location>
        <begin position="424"/>
        <end position="466"/>
    </location>
</feature>
<organism evidence="3 4">
    <name type="scientific">Eleusine coracana subsp. coracana</name>
    <dbReference type="NCBI Taxonomy" id="191504"/>
    <lineage>
        <taxon>Eukaryota</taxon>
        <taxon>Viridiplantae</taxon>
        <taxon>Streptophyta</taxon>
        <taxon>Embryophyta</taxon>
        <taxon>Tracheophyta</taxon>
        <taxon>Spermatophyta</taxon>
        <taxon>Magnoliopsida</taxon>
        <taxon>Liliopsida</taxon>
        <taxon>Poales</taxon>
        <taxon>Poaceae</taxon>
        <taxon>PACMAD clade</taxon>
        <taxon>Chloridoideae</taxon>
        <taxon>Cynodonteae</taxon>
        <taxon>Eleusininae</taxon>
        <taxon>Eleusine</taxon>
    </lineage>
</organism>
<dbReference type="Pfam" id="PF12937">
    <property type="entry name" value="F-box-like"/>
    <property type="match status" value="1"/>
</dbReference>
<proteinExistence type="predicted"/>
<reference evidence="3" key="1">
    <citation type="journal article" date="2018" name="DNA Res.">
        <title>Multiple hybrid de novo genome assembly of finger millet, an orphan allotetraploid crop.</title>
        <authorList>
            <person name="Hatakeyama M."/>
            <person name="Aluri S."/>
            <person name="Balachadran M.T."/>
            <person name="Sivarajan S.R."/>
            <person name="Patrignani A."/>
            <person name="Gruter S."/>
            <person name="Poveda L."/>
            <person name="Shimizu-Inatsugi R."/>
            <person name="Baeten J."/>
            <person name="Francoijs K.J."/>
            <person name="Nataraja K.N."/>
            <person name="Reddy Y.A.N."/>
            <person name="Phadnis S."/>
            <person name="Ravikumar R.L."/>
            <person name="Schlapbach R."/>
            <person name="Sreeman S.M."/>
            <person name="Shimizu K.K."/>
        </authorList>
    </citation>
    <scope>NUCLEOTIDE SEQUENCE</scope>
</reference>
<reference evidence="3" key="2">
    <citation type="submission" date="2021-12" db="EMBL/GenBank/DDBJ databases">
        <title>Resequencing data analysis of finger millet.</title>
        <authorList>
            <person name="Hatakeyama M."/>
            <person name="Aluri S."/>
            <person name="Balachadran M.T."/>
            <person name="Sivarajan S.R."/>
            <person name="Poveda L."/>
            <person name="Shimizu-Inatsugi R."/>
            <person name="Schlapbach R."/>
            <person name="Sreeman S.M."/>
            <person name="Shimizu K.K."/>
        </authorList>
    </citation>
    <scope>NUCLEOTIDE SEQUENCE</scope>
</reference>
<evidence type="ECO:0000259" key="2">
    <source>
        <dbReference type="Pfam" id="PF12937"/>
    </source>
</evidence>
<comment type="caution">
    <text evidence="3">The sequence shown here is derived from an EMBL/GenBank/DDBJ whole genome shotgun (WGS) entry which is preliminary data.</text>
</comment>
<accession>A0AAV5E8X5</accession>
<keyword evidence="4" id="KW-1185">Reference proteome</keyword>
<dbReference type="CDD" id="cd09917">
    <property type="entry name" value="F-box_SF"/>
    <property type="match status" value="1"/>
</dbReference>
<dbReference type="EMBL" id="BQKI01000073">
    <property type="protein sequence ID" value="GJN18646.1"/>
    <property type="molecule type" value="Genomic_DNA"/>
</dbReference>
<dbReference type="PANTHER" id="PTHR33207">
    <property type="entry name" value="F-BOX DOMAIN CONTAINING PROTEIN-RELATED"/>
    <property type="match status" value="1"/>
</dbReference>
<dbReference type="SUPFAM" id="SSF81383">
    <property type="entry name" value="F-box domain"/>
    <property type="match status" value="1"/>
</dbReference>
<evidence type="ECO:0000313" key="3">
    <source>
        <dbReference type="EMBL" id="GJN18646.1"/>
    </source>
</evidence>
<evidence type="ECO:0000256" key="1">
    <source>
        <dbReference type="SAM" id="MobiDB-lite"/>
    </source>
</evidence>
<dbReference type="Proteomes" id="UP001054889">
    <property type="component" value="Unassembled WGS sequence"/>
</dbReference>
<feature type="domain" description="F-box" evidence="2">
    <location>
        <begin position="24"/>
        <end position="67"/>
    </location>
</feature>
<name>A0AAV5E8X5_ELECO</name>
<dbReference type="AlphaFoldDB" id="A0AAV5E8X5"/>
<dbReference type="Gene3D" id="1.20.1280.50">
    <property type="match status" value="1"/>
</dbReference>